<evidence type="ECO:0000256" key="4">
    <source>
        <dbReference type="ARBA" id="ARBA00022692"/>
    </source>
</evidence>
<dbReference type="PANTHER" id="PTHR10125">
    <property type="entry name" value="P2X PURINOCEPTOR"/>
    <property type="match status" value="1"/>
</dbReference>
<keyword evidence="6" id="KW-0406">Ion transport</keyword>
<evidence type="ECO:0000313" key="12">
    <source>
        <dbReference type="Proteomes" id="UP000789572"/>
    </source>
</evidence>
<dbReference type="Proteomes" id="UP000789572">
    <property type="component" value="Unassembled WGS sequence"/>
</dbReference>
<dbReference type="GO" id="GO:0012505">
    <property type="term" value="C:endomembrane system"/>
    <property type="evidence" value="ECO:0007669"/>
    <property type="project" value="UniProtKB-SubCell"/>
</dbReference>
<dbReference type="GO" id="GO:0070588">
    <property type="term" value="P:calcium ion transmembrane transport"/>
    <property type="evidence" value="ECO:0007669"/>
    <property type="project" value="TreeGrafter"/>
</dbReference>
<sequence length="357" mass="39294">MVKVKDLRLGGLYRSFQLAIFVYILYSIVISEGYLHKEPPVNGAVRISLQAPQALSTPQYCNNPLPCVFWGANEIQYPSDNAGVAFLTTRAIVRRYIPATGCNFLTPSTPTDSCVFNEKTTPFEIIANQSYIGDIEDYTLMIEHSIRGKATTIAVRNGLMDGKLMAADGKTVVKSWTNATRMDENPYADGDIIKVSDLLTAAGADLEAPSTAPGANRTAGETYRSSGIVIVIVIEYSNVQFKGDKFAYAYLPRVIDGNEYKAVESLYQSDGSYILKERHGIRLVFQQHGEIGQISLISLLTNIVAAFALFKVATIIVEILMLNIVPEKHIYEKAKFEVAAPGFDNTYSKGSVIEMET</sequence>
<proteinExistence type="inferred from homology"/>
<comment type="similarity">
    <text evidence="2">Belongs to the P2X receptor family.</text>
</comment>
<dbReference type="AlphaFoldDB" id="A0A9N9EWC3"/>
<evidence type="ECO:0000256" key="10">
    <source>
        <dbReference type="SAM" id="Phobius"/>
    </source>
</evidence>
<evidence type="ECO:0000256" key="2">
    <source>
        <dbReference type="ARBA" id="ARBA00009848"/>
    </source>
</evidence>
<dbReference type="GO" id="GO:0007165">
    <property type="term" value="P:signal transduction"/>
    <property type="evidence" value="ECO:0007669"/>
    <property type="project" value="UniProtKB-ARBA"/>
</dbReference>
<protein>
    <submittedName>
        <fullName evidence="11">863_t:CDS:1</fullName>
    </submittedName>
</protein>
<name>A0A9N9EWC3_9GLOM</name>
<evidence type="ECO:0000313" key="11">
    <source>
        <dbReference type="EMBL" id="CAG8496404.1"/>
    </source>
</evidence>
<dbReference type="OrthoDB" id="494673at2759"/>
<keyword evidence="3" id="KW-0813">Transport</keyword>
<dbReference type="GO" id="GO:0015267">
    <property type="term" value="F:channel activity"/>
    <property type="evidence" value="ECO:0007669"/>
    <property type="project" value="UniProtKB-ARBA"/>
</dbReference>
<keyword evidence="12" id="KW-1185">Reference proteome</keyword>
<reference evidence="11" key="1">
    <citation type="submission" date="2021-06" db="EMBL/GenBank/DDBJ databases">
        <authorList>
            <person name="Kallberg Y."/>
            <person name="Tangrot J."/>
            <person name="Rosling A."/>
        </authorList>
    </citation>
    <scope>NUCLEOTIDE SEQUENCE</scope>
    <source>
        <strain evidence="11">IA702</strain>
    </source>
</reference>
<keyword evidence="8" id="KW-1071">Ligand-gated ion channel</keyword>
<keyword evidence="7 10" id="KW-0472">Membrane</keyword>
<dbReference type="GO" id="GO:0016020">
    <property type="term" value="C:membrane"/>
    <property type="evidence" value="ECO:0007669"/>
    <property type="project" value="TreeGrafter"/>
</dbReference>
<dbReference type="Pfam" id="PF00864">
    <property type="entry name" value="P2X_receptor"/>
    <property type="match status" value="1"/>
</dbReference>
<dbReference type="InterPro" id="IPR059116">
    <property type="entry name" value="P2X_receptor"/>
</dbReference>
<dbReference type="PANTHER" id="PTHR10125:SF31">
    <property type="entry name" value="P2X RECEPTOR E"/>
    <property type="match status" value="1"/>
</dbReference>
<comment type="subcellular location">
    <subcellularLocation>
        <location evidence="1">Endomembrane system</location>
    </subcellularLocation>
</comment>
<dbReference type="Gene3D" id="1.10.287.940">
    <property type="entry name" value="atp-gated p2x4 ion channel"/>
    <property type="match status" value="1"/>
</dbReference>
<evidence type="ECO:0000256" key="6">
    <source>
        <dbReference type="ARBA" id="ARBA00023065"/>
    </source>
</evidence>
<evidence type="ECO:0000256" key="9">
    <source>
        <dbReference type="ARBA" id="ARBA00023303"/>
    </source>
</evidence>
<keyword evidence="4 10" id="KW-0812">Transmembrane</keyword>
<keyword evidence="5 10" id="KW-1133">Transmembrane helix</keyword>
<evidence type="ECO:0000256" key="3">
    <source>
        <dbReference type="ARBA" id="ARBA00022448"/>
    </source>
</evidence>
<feature type="transmembrane region" description="Helical" evidence="10">
    <location>
        <begin position="12"/>
        <end position="30"/>
    </location>
</feature>
<dbReference type="EMBL" id="CAJVPJ010000213">
    <property type="protein sequence ID" value="CAG8496404.1"/>
    <property type="molecule type" value="Genomic_DNA"/>
</dbReference>
<accession>A0A9N9EWC3</accession>
<evidence type="ECO:0000256" key="5">
    <source>
        <dbReference type="ARBA" id="ARBA00022989"/>
    </source>
</evidence>
<comment type="caution">
    <text evidence="11">The sequence shown here is derived from an EMBL/GenBank/DDBJ whole genome shotgun (WGS) entry which is preliminary data.</text>
</comment>
<evidence type="ECO:0000256" key="8">
    <source>
        <dbReference type="ARBA" id="ARBA00023286"/>
    </source>
</evidence>
<evidence type="ECO:0000256" key="1">
    <source>
        <dbReference type="ARBA" id="ARBA00004308"/>
    </source>
</evidence>
<gene>
    <name evidence="11" type="ORF">POCULU_LOCUS2344</name>
</gene>
<keyword evidence="9" id="KW-0407">Ion channel</keyword>
<evidence type="ECO:0000256" key="7">
    <source>
        <dbReference type="ARBA" id="ARBA00023136"/>
    </source>
</evidence>
<organism evidence="11 12">
    <name type="scientific">Paraglomus occultum</name>
    <dbReference type="NCBI Taxonomy" id="144539"/>
    <lineage>
        <taxon>Eukaryota</taxon>
        <taxon>Fungi</taxon>
        <taxon>Fungi incertae sedis</taxon>
        <taxon>Mucoromycota</taxon>
        <taxon>Glomeromycotina</taxon>
        <taxon>Glomeromycetes</taxon>
        <taxon>Paraglomerales</taxon>
        <taxon>Paraglomeraceae</taxon>
        <taxon>Paraglomus</taxon>
    </lineage>
</organism>
<feature type="transmembrane region" description="Helical" evidence="10">
    <location>
        <begin position="303"/>
        <end position="325"/>
    </location>
</feature>